<protein>
    <submittedName>
        <fullName evidence="5">DgyrCDS4383</fullName>
    </submittedName>
</protein>
<evidence type="ECO:0000256" key="1">
    <source>
        <dbReference type="ARBA" id="ARBA00023161"/>
    </source>
</evidence>
<name>A0A7I8VJH1_9ANNE</name>
<dbReference type="GO" id="GO:0005697">
    <property type="term" value="C:telomerase holoenzyme complex"/>
    <property type="evidence" value="ECO:0007669"/>
    <property type="project" value="TreeGrafter"/>
</dbReference>
<keyword evidence="1" id="KW-0866">Nonsense-mediated mRNA decay</keyword>
<dbReference type="GO" id="GO:0070034">
    <property type="term" value="F:telomerase RNA binding"/>
    <property type="evidence" value="ECO:0007669"/>
    <property type="project" value="TreeGrafter"/>
</dbReference>
<accession>A0A7I8VJH1</accession>
<reference evidence="5 6" key="1">
    <citation type="submission" date="2020-08" db="EMBL/GenBank/DDBJ databases">
        <authorList>
            <person name="Hejnol A."/>
        </authorList>
    </citation>
    <scope>NUCLEOTIDE SEQUENCE [LARGE SCALE GENOMIC DNA]</scope>
</reference>
<dbReference type="GO" id="GO:0042162">
    <property type="term" value="F:telomeric DNA binding"/>
    <property type="evidence" value="ECO:0007669"/>
    <property type="project" value="TreeGrafter"/>
</dbReference>
<dbReference type="Gene3D" id="1.25.40.10">
    <property type="entry name" value="Tetratricopeptide repeat domain"/>
    <property type="match status" value="1"/>
</dbReference>
<dbReference type="PANTHER" id="PTHR15696:SF5">
    <property type="entry name" value="NONSENSE-MEDIATED MRNA DECAY FACTOR SMG7"/>
    <property type="match status" value="1"/>
</dbReference>
<dbReference type="EMBL" id="CAJFCJ010000006">
    <property type="protein sequence ID" value="CAD5115406.1"/>
    <property type="molecule type" value="Genomic_DNA"/>
</dbReference>
<dbReference type="Pfam" id="PF10374">
    <property type="entry name" value="EST1"/>
    <property type="match status" value="1"/>
</dbReference>
<dbReference type="AlphaFoldDB" id="A0A7I8VJH1"/>
<dbReference type="SUPFAM" id="SSF48452">
    <property type="entry name" value="TPR-like"/>
    <property type="match status" value="1"/>
</dbReference>
<organism evidence="5 6">
    <name type="scientific">Dimorphilus gyrociliatus</name>
    <dbReference type="NCBI Taxonomy" id="2664684"/>
    <lineage>
        <taxon>Eukaryota</taxon>
        <taxon>Metazoa</taxon>
        <taxon>Spiralia</taxon>
        <taxon>Lophotrochozoa</taxon>
        <taxon>Annelida</taxon>
        <taxon>Polychaeta</taxon>
        <taxon>Polychaeta incertae sedis</taxon>
        <taxon>Dinophilidae</taxon>
        <taxon>Dimorphilus</taxon>
    </lineage>
</organism>
<dbReference type="Pfam" id="PF10373">
    <property type="entry name" value="EST1_DNA_bind"/>
    <property type="match status" value="1"/>
</dbReference>
<dbReference type="InterPro" id="IPR018834">
    <property type="entry name" value="DNA/RNA-bd_Est1-type"/>
</dbReference>
<feature type="region of interest" description="Disordered" evidence="2">
    <location>
        <begin position="618"/>
        <end position="662"/>
    </location>
</feature>
<feature type="compositionally biased region" description="Polar residues" evidence="2">
    <location>
        <begin position="618"/>
        <end position="637"/>
    </location>
</feature>
<dbReference type="InterPro" id="IPR045153">
    <property type="entry name" value="Est1/Ebs1-like"/>
</dbReference>
<keyword evidence="6" id="KW-1185">Reference proteome</keyword>
<feature type="domain" description="DNA/RNA-binding" evidence="3">
    <location>
        <begin position="172"/>
        <end position="437"/>
    </location>
</feature>
<proteinExistence type="predicted"/>
<evidence type="ECO:0000313" key="6">
    <source>
        <dbReference type="Proteomes" id="UP000549394"/>
    </source>
</evidence>
<gene>
    <name evidence="5" type="ORF">DGYR_LOCUS4151</name>
</gene>
<feature type="domain" description="Telomerase activating protein Est1-like N-terminal" evidence="4">
    <location>
        <begin position="58"/>
        <end position="169"/>
    </location>
</feature>
<dbReference type="GO" id="GO:0000184">
    <property type="term" value="P:nuclear-transcribed mRNA catabolic process, nonsense-mediated decay"/>
    <property type="evidence" value="ECO:0007669"/>
    <property type="project" value="UniProtKB-KW"/>
</dbReference>
<evidence type="ECO:0000259" key="3">
    <source>
        <dbReference type="Pfam" id="PF10373"/>
    </source>
</evidence>
<dbReference type="InterPro" id="IPR019458">
    <property type="entry name" value="Est1-like_N"/>
</dbReference>
<comment type="caution">
    <text evidence="5">The sequence shown here is derived from an EMBL/GenBank/DDBJ whole genome shotgun (WGS) entry which is preliminary data.</text>
</comment>
<dbReference type="OrthoDB" id="69928at2759"/>
<evidence type="ECO:0000259" key="4">
    <source>
        <dbReference type="Pfam" id="PF10374"/>
    </source>
</evidence>
<dbReference type="Proteomes" id="UP000549394">
    <property type="component" value="Unassembled WGS sequence"/>
</dbReference>
<evidence type="ECO:0000313" key="5">
    <source>
        <dbReference type="EMBL" id="CAD5115406.1"/>
    </source>
</evidence>
<sequence length="662" mass="75709">MTKHKESSIKIYLERVEELKKLLSEPSANFEIYTARLELQDLYKKVIIMDVERALDNKLEQELWTHAFKNHINDLQAKTKNKSNPKRIEMQATLNLFLEAASGFYTQLLLTLCHTFRVNLPFMTPSVLDMYTLGHRQHKGKNVAKSSVMILCQHCLVHLGDIARYRHQANQAETYYRHAITVVPSSGQPFNQLAILASQSGNKLLTVFYHVRSLALKYPFRVAINNLEKVYHKYSDEINSDIRQKMTSKDFADAFVQLHGLIHLNKDFNLAKRLAEKVIHGVSHQISTGSFSTFQLLQLIAINVFSINFIQRRLEKDIYRYSEVKSEANDKNSDKCEIPFWLTVVILENMLSQIPKQEAKVKDFYSLPAIKMALEWLLTVSDKLSHPKLKESSIWKDLSKLLNCLQFCFKTDSDSEKAEFEKYPLEEDFDLQCFMPLTECMKPLDFTKTWRGIENAKEMQMRLRCTRLVEIGLAICDKHPSLTILTYEMINGTKYQFSVPAIKYCKVVEGDIEQSKQTVAIQADPDGASEAVSSERLENRMSTAIGTARRSSSPKTNIWLFETNEVRKDDTENVSTTTSAYSLFPTSNWLTSINTANENFKVNEASSSSANWPMASFPQATTPSVLPSSSGDISKNMFSDEKETSPLAKLLQDQRSKSQTKP</sequence>
<evidence type="ECO:0000256" key="2">
    <source>
        <dbReference type="SAM" id="MobiDB-lite"/>
    </source>
</evidence>
<dbReference type="InterPro" id="IPR011990">
    <property type="entry name" value="TPR-like_helical_dom_sf"/>
</dbReference>
<dbReference type="PANTHER" id="PTHR15696">
    <property type="entry name" value="SMG-7 SUPPRESSOR WITH MORPHOLOGICAL EFFECT ON GENITALIA PROTEIN 7"/>
    <property type="match status" value="1"/>
</dbReference>